<evidence type="ECO:0000259" key="3">
    <source>
        <dbReference type="PROSITE" id="PS50240"/>
    </source>
</evidence>
<gene>
    <name evidence="5" type="primary">LOC138928115</name>
</gene>
<dbReference type="Proteomes" id="UP001652661">
    <property type="component" value="Chromosome 2L"/>
</dbReference>
<comment type="similarity">
    <text evidence="2">Belongs to the peptidase S1 family. CLIP subfamily.</text>
</comment>
<name>A0ABM4GD19_DROKI</name>
<dbReference type="Gene3D" id="2.40.10.10">
    <property type="entry name" value="Trypsin-like serine proteases"/>
    <property type="match status" value="1"/>
</dbReference>
<keyword evidence="4" id="KW-1185">Reference proteome</keyword>
<dbReference type="SUPFAM" id="SSF50494">
    <property type="entry name" value="Trypsin-like serine proteases"/>
    <property type="match status" value="1"/>
</dbReference>
<reference evidence="4" key="1">
    <citation type="submission" date="2025-05" db="UniProtKB">
        <authorList>
            <consortium name="RefSeq"/>
        </authorList>
    </citation>
    <scope>NUCLEOTIDE SEQUENCE [LARGE SCALE GENOMIC DNA]</scope>
    <source>
        <strain evidence="4">14028-0561.14</strain>
    </source>
</reference>
<keyword evidence="1" id="KW-1015">Disulfide bond</keyword>
<sequence>MFLYDECGGDDISLNMVVHIYGGKIPGKGVMITDRYVLTTAKDLPSDAGSLVVSISEDIVYEEVPVESIIKHPDFSGDHNHDIALLKLARPPSLSGKRKPICMLLQARHRQRAANSTNFTIFDSRASNATSLKVHLINSSECSTRIETEMEQDQLCIEEPEKEKEIKYGQAGDIMGIKTVYSDKDKFVLVGIVSYSLNGLIILTNVLEYTNWIAGIVTNE</sequence>
<dbReference type="Pfam" id="PF00089">
    <property type="entry name" value="Trypsin"/>
    <property type="match status" value="1"/>
</dbReference>
<dbReference type="GeneID" id="138928115"/>
<dbReference type="SMART" id="SM00020">
    <property type="entry name" value="Tryp_SPc"/>
    <property type="match status" value="1"/>
</dbReference>
<protein>
    <submittedName>
        <fullName evidence="5">Vitamin K-dependent protein C-like</fullName>
    </submittedName>
</protein>
<accession>A0ABM4GD19</accession>
<evidence type="ECO:0000313" key="4">
    <source>
        <dbReference type="Proteomes" id="UP001652661"/>
    </source>
</evidence>
<dbReference type="InterPro" id="IPR051487">
    <property type="entry name" value="Ser/Thr_Proteases_Immune/Dev"/>
</dbReference>
<dbReference type="InterPro" id="IPR001254">
    <property type="entry name" value="Trypsin_dom"/>
</dbReference>
<dbReference type="InterPro" id="IPR043504">
    <property type="entry name" value="Peptidase_S1_PA_chymotrypsin"/>
</dbReference>
<evidence type="ECO:0000256" key="2">
    <source>
        <dbReference type="ARBA" id="ARBA00024195"/>
    </source>
</evidence>
<evidence type="ECO:0000256" key="1">
    <source>
        <dbReference type="ARBA" id="ARBA00023157"/>
    </source>
</evidence>
<evidence type="ECO:0000313" key="5">
    <source>
        <dbReference type="RefSeq" id="XP_070140617.1"/>
    </source>
</evidence>
<feature type="domain" description="Peptidase S1" evidence="3">
    <location>
        <begin position="1"/>
        <end position="218"/>
    </location>
</feature>
<dbReference type="PANTHER" id="PTHR24256">
    <property type="entry name" value="TRYPTASE-RELATED"/>
    <property type="match status" value="1"/>
</dbReference>
<dbReference type="InterPro" id="IPR009003">
    <property type="entry name" value="Peptidase_S1_PA"/>
</dbReference>
<organism evidence="4 5">
    <name type="scientific">Drosophila kikkawai</name>
    <name type="common">Fruit fly</name>
    <dbReference type="NCBI Taxonomy" id="30033"/>
    <lineage>
        <taxon>Eukaryota</taxon>
        <taxon>Metazoa</taxon>
        <taxon>Ecdysozoa</taxon>
        <taxon>Arthropoda</taxon>
        <taxon>Hexapoda</taxon>
        <taxon>Insecta</taxon>
        <taxon>Pterygota</taxon>
        <taxon>Neoptera</taxon>
        <taxon>Endopterygota</taxon>
        <taxon>Diptera</taxon>
        <taxon>Brachycera</taxon>
        <taxon>Muscomorpha</taxon>
        <taxon>Ephydroidea</taxon>
        <taxon>Drosophilidae</taxon>
        <taxon>Drosophila</taxon>
        <taxon>Sophophora</taxon>
    </lineage>
</organism>
<dbReference type="RefSeq" id="XP_070140617.1">
    <property type="nucleotide sequence ID" value="XM_070284516.1"/>
</dbReference>
<reference evidence="5" key="2">
    <citation type="submission" date="2025-08" db="UniProtKB">
        <authorList>
            <consortium name="RefSeq"/>
        </authorList>
    </citation>
    <scope>IDENTIFICATION</scope>
    <source>
        <strain evidence="5">14028-0561.14</strain>
        <tissue evidence="5">Whole fly</tissue>
    </source>
</reference>
<proteinExistence type="inferred from homology"/>
<dbReference type="PROSITE" id="PS50240">
    <property type="entry name" value="TRYPSIN_DOM"/>
    <property type="match status" value="1"/>
</dbReference>